<evidence type="ECO:0000313" key="9">
    <source>
        <dbReference type="Proteomes" id="UP000277864"/>
    </source>
</evidence>
<dbReference type="PROSITE" id="PS00059">
    <property type="entry name" value="ADH_ZINC"/>
    <property type="match status" value="1"/>
</dbReference>
<comment type="similarity">
    <text evidence="2 6">Belongs to the zinc-containing alcohol dehydrogenase family.</text>
</comment>
<keyword evidence="9" id="KW-1185">Reference proteome</keyword>
<evidence type="ECO:0000256" key="5">
    <source>
        <dbReference type="ARBA" id="ARBA00023002"/>
    </source>
</evidence>
<dbReference type="OrthoDB" id="9806940at2"/>
<dbReference type="PANTHER" id="PTHR42813">
    <property type="entry name" value="ZINC-TYPE ALCOHOL DEHYDROGENASE-LIKE"/>
    <property type="match status" value="1"/>
</dbReference>
<dbReference type="CDD" id="cd08286">
    <property type="entry name" value="FDH_like_ADH2"/>
    <property type="match status" value="1"/>
</dbReference>
<dbReference type="SUPFAM" id="SSF50129">
    <property type="entry name" value="GroES-like"/>
    <property type="match status" value="1"/>
</dbReference>
<proteinExistence type="inferred from homology"/>
<comment type="cofactor">
    <cofactor evidence="1 6">
        <name>Zn(2+)</name>
        <dbReference type="ChEBI" id="CHEBI:29105"/>
    </cofactor>
</comment>
<dbReference type="Gene3D" id="3.90.180.10">
    <property type="entry name" value="Medium-chain alcohol dehydrogenases, catalytic domain"/>
    <property type="match status" value="1"/>
</dbReference>
<dbReference type="InterPro" id="IPR011032">
    <property type="entry name" value="GroES-like_sf"/>
</dbReference>
<evidence type="ECO:0000259" key="7">
    <source>
        <dbReference type="SMART" id="SM00829"/>
    </source>
</evidence>
<evidence type="ECO:0000256" key="4">
    <source>
        <dbReference type="ARBA" id="ARBA00022833"/>
    </source>
</evidence>
<keyword evidence="5" id="KW-0560">Oxidoreductase</keyword>
<keyword evidence="4 6" id="KW-0862">Zinc</keyword>
<sequence length="349" mass="37751">MKTLSYIEPGKIDVLEKDIPKLSADTDAIVRLVKTTICGTDLHIIAGHTPEVPEGLTLGHEGVGVIEQIGDSVNNFKVGDKVIISCITACGHCDYCKRQMYSHCADGGWNLGHLIDGTQAEYVRIHHADNSLYHIPKNITDEGAVMLSDILPTGFEIGVLDGHVQPGQTIALVGAGPVGLSALLTAQFFSPATIIVMDLDDNRLQVAKEFGATHVINSANKEDAIKQIMEITNNVGVDVAMEAVGYPTTFDLCQQIIAPGGHISNLGVHGEPVTFELNKLWIKNISLSTGLVNTSSTPMLLKTVNAGKLEPNELITHHFNFNQILEAYDIFKHADDNKALKLIISFDEV</sequence>
<evidence type="ECO:0000256" key="1">
    <source>
        <dbReference type="ARBA" id="ARBA00001947"/>
    </source>
</evidence>
<dbReference type="GO" id="GO:0016491">
    <property type="term" value="F:oxidoreductase activity"/>
    <property type="evidence" value="ECO:0007669"/>
    <property type="project" value="UniProtKB-KW"/>
</dbReference>
<dbReference type="Gene3D" id="3.40.50.720">
    <property type="entry name" value="NAD(P)-binding Rossmann-like Domain"/>
    <property type="match status" value="1"/>
</dbReference>
<dbReference type="InterPro" id="IPR013154">
    <property type="entry name" value="ADH-like_N"/>
</dbReference>
<dbReference type="InterPro" id="IPR020843">
    <property type="entry name" value="ER"/>
</dbReference>
<dbReference type="Pfam" id="PF08240">
    <property type="entry name" value="ADH_N"/>
    <property type="match status" value="1"/>
</dbReference>
<name>A0A3R9YGA6_9ENTE</name>
<dbReference type="InterPro" id="IPR013149">
    <property type="entry name" value="ADH-like_C"/>
</dbReference>
<dbReference type="AlphaFoldDB" id="A0A3R9YGA6"/>
<dbReference type="Pfam" id="PF00107">
    <property type="entry name" value="ADH_zinc_N"/>
    <property type="match status" value="1"/>
</dbReference>
<dbReference type="RefSeq" id="WP_125943076.1">
    <property type="nucleotide sequence ID" value="NZ_PXZH01000001.1"/>
</dbReference>
<dbReference type="EMBL" id="PXZH01000001">
    <property type="protein sequence ID" value="RST90468.1"/>
    <property type="molecule type" value="Genomic_DNA"/>
</dbReference>
<protein>
    <submittedName>
        <fullName evidence="8">Alcohol dehydrogenase</fullName>
    </submittedName>
</protein>
<dbReference type="InterPro" id="IPR036291">
    <property type="entry name" value="NAD(P)-bd_dom_sf"/>
</dbReference>
<gene>
    <name evidence="8" type="ORF">C7P63_04190</name>
</gene>
<comment type="caution">
    <text evidence="8">The sequence shown here is derived from an EMBL/GenBank/DDBJ whole genome shotgun (WGS) entry which is preliminary data.</text>
</comment>
<feature type="domain" description="Enoyl reductase (ER)" evidence="7">
    <location>
        <begin position="10"/>
        <end position="344"/>
    </location>
</feature>
<reference evidence="8 9" key="1">
    <citation type="submission" date="2018-03" db="EMBL/GenBank/DDBJ databases">
        <authorList>
            <person name="Gulvik C.A."/>
        </authorList>
    </citation>
    <scope>NUCLEOTIDE SEQUENCE [LARGE SCALE GENOMIC DNA]</scope>
    <source>
        <strain evidence="8 9">JCM 31581</strain>
    </source>
</reference>
<evidence type="ECO:0000256" key="3">
    <source>
        <dbReference type="ARBA" id="ARBA00022723"/>
    </source>
</evidence>
<dbReference type="SMART" id="SM00829">
    <property type="entry name" value="PKS_ER"/>
    <property type="match status" value="1"/>
</dbReference>
<evidence type="ECO:0000313" key="8">
    <source>
        <dbReference type="EMBL" id="RST90468.1"/>
    </source>
</evidence>
<dbReference type="InterPro" id="IPR002328">
    <property type="entry name" value="ADH_Zn_CS"/>
</dbReference>
<keyword evidence="3 6" id="KW-0479">Metal-binding</keyword>
<evidence type="ECO:0000256" key="2">
    <source>
        <dbReference type="ARBA" id="ARBA00008072"/>
    </source>
</evidence>
<dbReference type="SUPFAM" id="SSF51735">
    <property type="entry name" value="NAD(P)-binding Rossmann-fold domains"/>
    <property type="match status" value="1"/>
</dbReference>
<accession>A0A3R9YGA6</accession>
<dbReference type="Proteomes" id="UP000277864">
    <property type="component" value="Unassembled WGS sequence"/>
</dbReference>
<dbReference type="GO" id="GO:0008270">
    <property type="term" value="F:zinc ion binding"/>
    <property type="evidence" value="ECO:0007669"/>
    <property type="project" value="InterPro"/>
</dbReference>
<dbReference type="PANTHER" id="PTHR42813:SF4">
    <property type="entry name" value="NADP-DEPENDENT ISOPROPANOL DEHYDROGENASE"/>
    <property type="match status" value="1"/>
</dbReference>
<evidence type="ECO:0000256" key="6">
    <source>
        <dbReference type="RuleBase" id="RU361277"/>
    </source>
</evidence>
<organism evidence="8 9">
    <name type="scientific">Vagococcus humatus</name>
    <dbReference type="NCBI Taxonomy" id="1889241"/>
    <lineage>
        <taxon>Bacteria</taxon>
        <taxon>Bacillati</taxon>
        <taxon>Bacillota</taxon>
        <taxon>Bacilli</taxon>
        <taxon>Lactobacillales</taxon>
        <taxon>Enterococcaceae</taxon>
        <taxon>Vagococcus</taxon>
    </lineage>
</organism>